<protein>
    <submittedName>
        <fullName evidence="1">Uncharacterized protein</fullName>
    </submittedName>
</protein>
<name>A0A9W9YSB5_9CNID</name>
<accession>A0A9W9YSB5</accession>
<keyword evidence="2" id="KW-1185">Reference proteome</keyword>
<dbReference type="AlphaFoldDB" id="A0A9W9YSB5"/>
<gene>
    <name evidence="1" type="ORF">OS493_005484</name>
</gene>
<proteinExistence type="predicted"/>
<dbReference type="EMBL" id="MU827303">
    <property type="protein sequence ID" value="KAJ7365377.1"/>
    <property type="molecule type" value="Genomic_DNA"/>
</dbReference>
<evidence type="ECO:0000313" key="2">
    <source>
        <dbReference type="Proteomes" id="UP001163046"/>
    </source>
</evidence>
<organism evidence="1 2">
    <name type="scientific">Desmophyllum pertusum</name>
    <dbReference type="NCBI Taxonomy" id="174260"/>
    <lineage>
        <taxon>Eukaryota</taxon>
        <taxon>Metazoa</taxon>
        <taxon>Cnidaria</taxon>
        <taxon>Anthozoa</taxon>
        <taxon>Hexacorallia</taxon>
        <taxon>Scleractinia</taxon>
        <taxon>Caryophylliina</taxon>
        <taxon>Caryophylliidae</taxon>
        <taxon>Desmophyllum</taxon>
    </lineage>
</organism>
<evidence type="ECO:0000313" key="1">
    <source>
        <dbReference type="EMBL" id="KAJ7365377.1"/>
    </source>
</evidence>
<dbReference type="Proteomes" id="UP001163046">
    <property type="component" value="Unassembled WGS sequence"/>
</dbReference>
<sequence length="106" mass="11088">MAAPVEPDPVALASLQADQLPQPLASAAANQVPVEQGQHAAGQGHEVCSSTSFTIALEQAQAQPRPMQWCDWEGNPVSWAGPLPSIDMVSKGLAFASPSMLRFPAP</sequence>
<comment type="caution">
    <text evidence="1">The sequence shown here is derived from an EMBL/GenBank/DDBJ whole genome shotgun (WGS) entry which is preliminary data.</text>
</comment>
<reference evidence="1" key="1">
    <citation type="submission" date="2023-01" db="EMBL/GenBank/DDBJ databases">
        <title>Genome assembly of the deep-sea coral Lophelia pertusa.</title>
        <authorList>
            <person name="Herrera S."/>
            <person name="Cordes E."/>
        </authorList>
    </citation>
    <scope>NUCLEOTIDE SEQUENCE</scope>
    <source>
        <strain evidence="1">USNM1676648</strain>
        <tissue evidence="1">Polyp</tissue>
    </source>
</reference>